<dbReference type="RefSeq" id="WP_118033324.1">
    <property type="nucleotide sequence ID" value="NZ_JAQDZV010000034.1"/>
</dbReference>
<proteinExistence type="predicted"/>
<dbReference type="EMBL" id="QSON01000028">
    <property type="protein sequence ID" value="RGI95752.1"/>
    <property type="molecule type" value="Genomic_DNA"/>
</dbReference>
<evidence type="ECO:0000313" key="2">
    <source>
        <dbReference type="EMBL" id="RGI95752.1"/>
    </source>
</evidence>
<evidence type="ECO:0000313" key="3">
    <source>
        <dbReference type="Proteomes" id="UP000263014"/>
    </source>
</evidence>
<gene>
    <name evidence="1" type="ORF">CE91St55_67980</name>
    <name evidence="2" type="ORF">DXD79_31140</name>
</gene>
<reference evidence="1" key="2">
    <citation type="submission" date="2022-01" db="EMBL/GenBank/DDBJ databases">
        <title>Novel bile acid biosynthetic pathways are enriched in the microbiome of centenarians.</title>
        <authorList>
            <person name="Sato Y."/>
            <person name="Atarashi K."/>
            <person name="Plichta R.D."/>
            <person name="Arai Y."/>
            <person name="Sasajima S."/>
            <person name="Kearney M.S."/>
            <person name="Suda W."/>
            <person name="Takeshita K."/>
            <person name="Sasaki T."/>
            <person name="Okamoto S."/>
            <person name="Skelly N.A."/>
            <person name="Okamura Y."/>
            <person name="Vlamakis H."/>
            <person name="Li Y."/>
            <person name="Tanoue T."/>
            <person name="Takei H."/>
            <person name="Nittono H."/>
            <person name="Narushima S."/>
            <person name="Irie J."/>
            <person name="Itoh H."/>
            <person name="Moriya K."/>
            <person name="Sugiura Y."/>
            <person name="Suematsu M."/>
            <person name="Moritoki N."/>
            <person name="Shibata S."/>
            <person name="Littman R.D."/>
            <person name="Fischbach A.M."/>
            <person name="Uwamino Y."/>
            <person name="Inoue T."/>
            <person name="Honda A."/>
            <person name="Hattori M."/>
            <person name="Murai T."/>
            <person name="Xavier J.R."/>
            <person name="Hirose N."/>
            <person name="Honda K."/>
        </authorList>
    </citation>
    <scope>NUCLEOTIDE SEQUENCE</scope>
    <source>
        <strain evidence="1">CE91-St55</strain>
    </source>
</reference>
<reference evidence="2 3" key="1">
    <citation type="submission" date="2018-08" db="EMBL/GenBank/DDBJ databases">
        <title>A genome reference for cultivated species of the human gut microbiota.</title>
        <authorList>
            <person name="Zou Y."/>
            <person name="Xue W."/>
            <person name="Luo G."/>
        </authorList>
    </citation>
    <scope>NUCLEOTIDE SEQUENCE [LARGE SCALE GENOMIC DNA]</scope>
    <source>
        <strain evidence="2 3">TM09-12</strain>
    </source>
</reference>
<sequence length="66" mass="7555">MKKICPRCGKERRDPFGISRMDQLNICSICCSKEALDLAIKEGRMLSDEADQIMCCIEEAYKTHLD</sequence>
<dbReference type="EMBL" id="BQNJ01000003">
    <property type="protein sequence ID" value="GKH04817.1"/>
    <property type="molecule type" value="Genomic_DNA"/>
</dbReference>
<accession>A0A374NZ18</accession>
<comment type="caution">
    <text evidence="2">The sequence shown here is derived from an EMBL/GenBank/DDBJ whole genome shotgun (WGS) entry which is preliminary data.</text>
</comment>
<name>A0A374NZ18_9FIRM</name>
<dbReference type="Proteomes" id="UP000263014">
    <property type="component" value="Unassembled WGS sequence"/>
</dbReference>
<evidence type="ECO:0000313" key="1">
    <source>
        <dbReference type="EMBL" id="GKH04817.1"/>
    </source>
</evidence>
<dbReference type="AlphaFoldDB" id="A0A374NZ18"/>
<organism evidence="2 3">
    <name type="scientific">Hungatella hathewayi</name>
    <dbReference type="NCBI Taxonomy" id="154046"/>
    <lineage>
        <taxon>Bacteria</taxon>
        <taxon>Bacillati</taxon>
        <taxon>Bacillota</taxon>
        <taxon>Clostridia</taxon>
        <taxon>Lachnospirales</taxon>
        <taxon>Lachnospiraceae</taxon>
        <taxon>Hungatella</taxon>
    </lineage>
</organism>
<protein>
    <submittedName>
        <fullName evidence="2">Uncharacterized protein</fullName>
    </submittedName>
</protein>
<dbReference type="Proteomes" id="UP001055091">
    <property type="component" value="Unassembled WGS sequence"/>
</dbReference>